<dbReference type="PANTHER" id="PTHR30329">
    <property type="entry name" value="STATOR ELEMENT OF FLAGELLAR MOTOR COMPLEX"/>
    <property type="match status" value="1"/>
</dbReference>
<evidence type="ECO:0000313" key="7">
    <source>
        <dbReference type="EMBL" id="UYM17393.1"/>
    </source>
</evidence>
<evidence type="ECO:0000256" key="5">
    <source>
        <dbReference type="SAM" id="SignalP"/>
    </source>
</evidence>
<dbReference type="InterPro" id="IPR039567">
    <property type="entry name" value="Gly-zipper"/>
</dbReference>
<sequence>MIKSFRNALPLLFVAVFMAGCQTTDPYTGEQKTQNAAKYGGLGALAGAVIGGIADGSEGALKGAAIGGAAGAGYGYYTDRQETKLRQELRGTGVQVSRQGDNLKLIMPSNITFDSSQAEIKSSFYPVLGSVAKVMNEFNKNRIEIRGYTDSTGNPKINNPLSLSRAESVAKYLVAQKVSAGRMKIYGMGASNPIGDNETESGKAMNRRVEIDLVPDLRQN</sequence>
<accession>A0ABY6GX87</accession>
<dbReference type="InterPro" id="IPR006665">
    <property type="entry name" value="OmpA-like"/>
</dbReference>
<dbReference type="PRINTS" id="PR01021">
    <property type="entry name" value="OMPADOMAIN"/>
</dbReference>
<organism evidence="7 8">
    <name type="scientific">Endozoicomonas euniceicola</name>
    <dbReference type="NCBI Taxonomy" id="1234143"/>
    <lineage>
        <taxon>Bacteria</taxon>
        <taxon>Pseudomonadati</taxon>
        <taxon>Pseudomonadota</taxon>
        <taxon>Gammaproteobacteria</taxon>
        <taxon>Oceanospirillales</taxon>
        <taxon>Endozoicomonadaceae</taxon>
        <taxon>Endozoicomonas</taxon>
    </lineage>
</organism>
<dbReference type="Pfam" id="PF00691">
    <property type="entry name" value="OmpA"/>
    <property type="match status" value="1"/>
</dbReference>
<dbReference type="EMBL" id="CP103300">
    <property type="protein sequence ID" value="UYM17393.1"/>
    <property type="molecule type" value="Genomic_DNA"/>
</dbReference>
<dbReference type="PANTHER" id="PTHR30329:SF21">
    <property type="entry name" value="LIPOPROTEIN YIAD-RELATED"/>
    <property type="match status" value="1"/>
</dbReference>
<dbReference type="PROSITE" id="PS51123">
    <property type="entry name" value="OMPA_2"/>
    <property type="match status" value="1"/>
</dbReference>
<dbReference type="Gene3D" id="3.30.1330.60">
    <property type="entry name" value="OmpA-like domain"/>
    <property type="match status" value="1"/>
</dbReference>
<dbReference type="Pfam" id="PF13488">
    <property type="entry name" value="Gly-zipper_Omp"/>
    <property type="match status" value="1"/>
</dbReference>
<keyword evidence="8" id="KW-1185">Reference proteome</keyword>
<dbReference type="PROSITE" id="PS51257">
    <property type="entry name" value="PROKAR_LIPOPROTEIN"/>
    <property type="match status" value="1"/>
</dbReference>
<dbReference type="SUPFAM" id="SSF103088">
    <property type="entry name" value="OmpA-like"/>
    <property type="match status" value="1"/>
</dbReference>
<dbReference type="InterPro" id="IPR050330">
    <property type="entry name" value="Bact_OuterMem_StrucFunc"/>
</dbReference>
<keyword evidence="5" id="KW-0732">Signal</keyword>
<keyword evidence="3" id="KW-0998">Cell outer membrane</keyword>
<reference evidence="7" key="1">
    <citation type="submission" date="2022-10" db="EMBL/GenBank/DDBJ databases">
        <title>Completed Genome Sequence of two octocoral isolated bacterium, Endozoicomonas euniceicola EF212T and Endozoicomonas gorgoniicola PS125T.</title>
        <authorList>
            <person name="Chiou Y.-J."/>
            <person name="Chen Y.-H."/>
        </authorList>
    </citation>
    <scope>NUCLEOTIDE SEQUENCE</scope>
    <source>
        <strain evidence="7">EF212</strain>
    </source>
</reference>
<feature type="chain" id="PRO_5045307273" evidence="5">
    <location>
        <begin position="20"/>
        <end position="220"/>
    </location>
</feature>
<feature type="domain" description="OmpA-like" evidence="6">
    <location>
        <begin position="100"/>
        <end position="217"/>
    </location>
</feature>
<dbReference type="InterPro" id="IPR036737">
    <property type="entry name" value="OmpA-like_sf"/>
</dbReference>
<comment type="subcellular location">
    <subcellularLocation>
        <location evidence="1">Cell outer membrane</location>
    </subcellularLocation>
</comment>
<evidence type="ECO:0000313" key="8">
    <source>
        <dbReference type="Proteomes" id="UP001163255"/>
    </source>
</evidence>
<evidence type="ECO:0000256" key="2">
    <source>
        <dbReference type="ARBA" id="ARBA00023136"/>
    </source>
</evidence>
<gene>
    <name evidence="7" type="ORF">NX720_05595</name>
</gene>
<dbReference type="InterPro" id="IPR006664">
    <property type="entry name" value="OMP_bac"/>
</dbReference>
<dbReference type="RefSeq" id="WP_262599958.1">
    <property type="nucleotide sequence ID" value="NZ_CP103300.1"/>
</dbReference>
<dbReference type="CDD" id="cd07185">
    <property type="entry name" value="OmpA_C-like"/>
    <property type="match status" value="1"/>
</dbReference>
<evidence type="ECO:0000256" key="4">
    <source>
        <dbReference type="PROSITE-ProRule" id="PRU00473"/>
    </source>
</evidence>
<feature type="signal peptide" evidence="5">
    <location>
        <begin position="1"/>
        <end position="19"/>
    </location>
</feature>
<protein>
    <submittedName>
        <fullName evidence="7">OmpA family protein</fullName>
    </submittedName>
</protein>
<name>A0ABY6GX87_9GAMM</name>
<keyword evidence="2 4" id="KW-0472">Membrane</keyword>
<evidence type="ECO:0000259" key="6">
    <source>
        <dbReference type="PROSITE" id="PS51123"/>
    </source>
</evidence>
<proteinExistence type="predicted"/>
<evidence type="ECO:0000256" key="3">
    <source>
        <dbReference type="ARBA" id="ARBA00023237"/>
    </source>
</evidence>
<dbReference type="Proteomes" id="UP001163255">
    <property type="component" value="Chromosome"/>
</dbReference>
<evidence type="ECO:0000256" key="1">
    <source>
        <dbReference type="ARBA" id="ARBA00004442"/>
    </source>
</evidence>